<accession>A0A916WWB9</accession>
<dbReference type="SMART" id="SM00421">
    <property type="entry name" value="HTH_LUXR"/>
    <property type="match status" value="1"/>
</dbReference>
<dbReference type="PANTHER" id="PTHR44688">
    <property type="entry name" value="DNA-BINDING TRANSCRIPTIONAL ACTIVATOR DEVR_DOSR"/>
    <property type="match status" value="1"/>
</dbReference>
<evidence type="ECO:0000256" key="1">
    <source>
        <dbReference type="ARBA" id="ARBA00023015"/>
    </source>
</evidence>
<protein>
    <submittedName>
        <fullName evidence="5">Transcriptional activator protein BjaR1</fullName>
    </submittedName>
</protein>
<dbReference type="InterPro" id="IPR005143">
    <property type="entry name" value="TF_LuxR_autoind-bd_dom"/>
</dbReference>
<sequence length="243" mass="26344">MSQNRILSAFEMTDSITAETDLDALGDSLSALASSFGFAAFVLASFRGNGSPTNPHIMTTTWNEEWKARYLSKSYILNDPVVAFGATTRRPFLWSECLAQPGVTAEGLRILHEAETFNMADGVFVPIYGPTGFEGTVTFAGLTETLGPHDLKALHLTSIYAYGQAIRLTATSDETPGAGTNLTRRERECLKWSAAGQTSSDIADKLGISRHTADWYLKEATRKLGALNRTHAVALAYQQGVIS</sequence>
<keyword evidence="2" id="KW-0238">DNA-binding</keyword>
<dbReference type="Pfam" id="PF03472">
    <property type="entry name" value="Autoind_bind"/>
    <property type="match status" value="1"/>
</dbReference>
<keyword evidence="1" id="KW-0805">Transcription regulation</keyword>
<organism evidence="5 6">
    <name type="scientific">Roseibium aquae</name>
    <dbReference type="NCBI Taxonomy" id="1323746"/>
    <lineage>
        <taxon>Bacteria</taxon>
        <taxon>Pseudomonadati</taxon>
        <taxon>Pseudomonadota</taxon>
        <taxon>Alphaproteobacteria</taxon>
        <taxon>Hyphomicrobiales</taxon>
        <taxon>Stappiaceae</taxon>
        <taxon>Roseibium</taxon>
    </lineage>
</organism>
<dbReference type="Proteomes" id="UP000605148">
    <property type="component" value="Unassembled WGS sequence"/>
</dbReference>
<dbReference type="SUPFAM" id="SSF75516">
    <property type="entry name" value="Pheromone-binding domain of LuxR-like quorum-sensing transcription factors"/>
    <property type="match status" value="1"/>
</dbReference>
<dbReference type="AlphaFoldDB" id="A0A916WWB9"/>
<dbReference type="InterPro" id="IPR000792">
    <property type="entry name" value="Tscrpt_reg_LuxR_C"/>
</dbReference>
<keyword evidence="3" id="KW-0804">Transcription</keyword>
<dbReference type="Gene3D" id="3.30.450.80">
    <property type="entry name" value="Transcription factor LuxR-like, autoinducer-binding domain"/>
    <property type="match status" value="1"/>
</dbReference>
<reference evidence="5" key="2">
    <citation type="submission" date="2020-09" db="EMBL/GenBank/DDBJ databases">
        <authorList>
            <person name="Sun Q."/>
            <person name="Zhou Y."/>
        </authorList>
    </citation>
    <scope>NUCLEOTIDE SEQUENCE</scope>
    <source>
        <strain evidence="5">CGMCC 1.12426</strain>
    </source>
</reference>
<dbReference type="CDD" id="cd06170">
    <property type="entry name" value="LuxR_C_like"/>
    <property type="match status" value="1"/>
</dbReference>
<evidence type="ECO:0000256" key="3">
    <source>
        <dbReference type="ARBA" id="ARBA00023163"/>
    </source>
</evidence>
<gene>
    <name evidence="5" type="primary">bjaR1</name>
    <name evidence="5" type="ORF">GCM10011316_09000</name>
</gene>
<dbReference type="PANTHER" id="PTHR44688:SF16">
    <property type="entry name" value="DNA-BINDING TRANSCRIPTIONAL ACTIVATOR DEVR_DOSR"/>
    <property type="match status" value="1"/>
</dbReference>
<evidence type="ECO:0000313" key="5">
    <source>
        <dbReference type="EMBL" id="GGB39174.1"/>
    </source>
</evidence>
<evidence type="ECO:0000313" key="6">
    <source>
        <dbReference type="Proteomes" id="UP000605148"/>
    </source>
</evidence>
<dbReference type="InterPro" id="IPR016032">
    <property type="entry name" value="Sig_transdc_resp-reg_C-effctor"/>
</dbReference>
<dbReference type="EMBL" id="BMFA01000002">
    <property type="protein sequence ID" value="GGB39174.1"/>
    <property type="molecule type" value="Genomic_DNA"/>
</dbReference>
<dbReference type="GO" id="GO:0006355">
    <property type="term" value="P:regulation of DNA-templated transcription"/>
    <property type="evidence" value="ECO:0007669"/>
    <property type="project" value="InterPro"/>
</dbReference>
<dbReference type="InterPro" id="IPR036388">
    <property type="entry name" value="WH-like_DNA-bd_sf"/>
</dbReference>
<comment type="caution">
    <text evidence="5">The sequence shown here is derived from an EMBL/GenBank/DDBJ whole genome shotgun (WGS) entry which is preliminary data.</text>
</comment>
<feature type="domain" description="HTH luxR-type" evidence="4">
    <location>
        <begin position="175"/>
        <end position="240"/>
    </location>
</feature>
<dbReference type="GO" id="GO:0003677">
    <property type="term" value="F:DNA binding"/>
    <property type="evidence" value="ECO:0007669"/>
    <property type="project" value="UniProtKB-KW"/>
</dbReference>
<dbReference type="InterPro" id="IPR036693">
    <property type="entry name" value="TF_LuxR_autoind-bd_dom_sf"/>
</dbReference>
<name>A0A916WWB9_9HYPH</name>
<evidence type="ECO:0000256" key="2">
    <source>
        <dbReference type="ARBA" id="ARBA00023125"/>
    </source>
</evidence>
<dbReference type="Gene3D" id="1.10.10.10">
    <property type="entry name" value="Winged helix-like DNA-binding domain superfamily/Winged helix DNA-binding domain"/>
    <property type="match status" value="1"/>
</dbReference>
<proteinExistence type="predicted"/>
<dbReference type="PRINTS" id="PR00038">
    <property type="entry name" value="HTHLUXR"/>
</dbReference>
<reference evidence="5" key="1">
    <citation type="journal article" date="2014" name="Int. J. Syst. Evol. Microbiol.">
        <title>Complete genome sequence of Corynebacterium casei LMG S-19264T (=DSM 44701T), isolated from a smear-ripened cheese.</title>
        <authorList>
            <consortium name="US DOE Joint Genome Institute (JGI-PGF)"/>
            <person name="Walter F."/>
            <person name="Albersmeier A."/>
            <person name="Kalinowski J."/>
            <person name="Ruckert C."/>
        </authorList>
    </citation>
    <scope>NUCLEOTIDE SEQUENCE</scope>
    <source>
        <strain evidence="5">CGMCC 1.12426</strain>
    </source>
</reference>
<evidence type="ECO:0000259" key="4">
    <source>
        <dbReference type="PROSITE" id="PS50043"/>
    </source>
</evidence>
<dbReference type="Pfam" id="PF00196">
    <property type="entry name" value="GerE"/>
    <property type="match status" value="1"/>
</dbReference>
<dbReference type="SUPFAM" id="SSF46894">
    <property type="entry name" value="C-terminal effector domain of the bipartite response regulators"/>
    <property type="match status" value="1"/>
</dbReference>
<dbReference type="PROSITE" id="PS50043">
    <property type="entry name" value="HTH_LUXR_2"/>
    <property type="match status" value="1"/>
</dbReference>
<keyword evidence="6" id="KW-1185">Reference proteome</keyword>